<keyword evidence="7" id="KW-0539">Nucleus</keyword>
<dbReference type="PANTHER" id="PTHR10799">
    <property type="entry name" value="SNF2/RAD54 HELICASE FAMILY"/>
    <property type="match status" value="1"/>
</dbReference>
<feature type="domain" description="Helicase ATP-binding" evidence="11">
    <location>
        <begin position="434"/>
        <end position="599"/>
    </location>
</feature>
<keyword evidence="5" id="KW-0010">Activator</keyword>
<keyword evidence="15" id="KW-1185">Reference proteome</keyword>
<reference evidence="14 15" key="1">
    <citation type="journal article" date="2014" name="Genome Biol. Evol.">
        <title>The genome of the myxosporean Thelohanellus kitauei shows adaptations to nutrient acquisition within its fish host.</title>
        <authorList>
            <person name="Yang Y."/>
            <person name="Xiong J."/>
            <person name="Zhou Z."/>
            <person name="Huo F."/>
            <person name="Miao W."/>
            <person name="Ran C."/>
            <person name="Liu Y."/>
            <person name="Zhang J."/>
            <person name="Feng J."/>
            <person name="Wang M."/>
            <person name="Wang M."/>
            <person name="Wang L."/>
            <person name="Yao B."/>
        </authorList>
    </citation>
    <scope>NUCLEOTIDE SEQUENCE [LARGE SCALE GENOMIC DNA]</scope>
    <source>
        <strain evidence="14">Wuqing</strain>
    </source>
</reference>
<dbReference type="PROSITE" id="PS51192">
    <property type="entry name" value="HELICASE_ATP_BIND_1"/>
    <property type="match status" value="1"/>
</dbReference>
<sequence>MNSKFFSPENIERIKEIVKELKVQNDPNLSSHIESLENLLNALVFDSDNQHESQKKQLDVYLDQNSAQALKSTAMLLNAIVNNQIVKGEPLHAEFKEAYDFVVEYLQRSTTQHQIIDNPPSSQSFYEQAQALAPAGRIHALPTCEYRKMRDVAVIECMKNRMRQLETILPQCQHPVLKTKGLIEYRALELSQFQGLIRERILSFFRKDKAFELAPNLRALKKPKRLLDDFPETVGNYQKMQDNRRSKRFSKEFLSALHAHCKEFKEFHRSCCVKTIRSTKMVSVYHANHDRERRKEEERMDRERIRRLMMEDEEGYRKLLDEKKDHRIHYLLNQTDEFIKSIMDLVSKHKELRLIEDLIIDETEPKETKIDEKDHYANDDADLVFKNAPTAERPDSTSYYKMAHTIGEEITGQPSILEGGQLKEYQIKGLEWMVSLFNNKLNGILADEMGLGKTIQTIAFFAYLMEFKRIAGPHIVVVPLSTISNWQMEFQKWCPKMDVLTYKGPQTYRRQMAPRVKTVKFNILLTTYEFVMKDKALLSKVPWKYMVVDEGHRMKNQDCKLTLILTSNYKVPYRLLLTGTPLQNRLPELWALLNFLLPNIFNCCTTFEQWFNAPFANTGERVELNEEETYLIIRRLHKILRPFLLRRLKKEVEAQLPEKVEYVIKCHMSSLQKIIYHLTQNNIPALSQSQEGSKGRQPRILLNTLMQLRKVCNHPFLFPQIEESMVKHWSHEVDPLHSPLIYRVSGKFELMDRILPKLKSKNHRCLIFCQMTQLMSILEDYLNFSKYMYLRLDGSTKSEDRAKLLDLFNAENSPYFIFILSTRAGGLGLNLQSADTVILFDSDWNPQQDLQAQDRAHRIGQKNEVRVLRLITANSIEERILAAARFKLNMDEKVIQAGMFNQSSTSNERKAFLEALLDNQNPVDEDEGEVPDDDTLNQMISRSEEEYESFQKMDDLPKTKRLIEESEIPEWIKDIFKEYCNASLNDFNPDKSGTNKTLDSTTDQLNKDDNSFDGSITSDSKGRKRRRRGFPERLELQNLQKVIQDAVNHIKNYDSEGLGKAFYIFYRLPTKKQLPHYYTIISNPIDVYTIERKNSSLKYRSWREFTDDMNLMVTNALKYNTPGSQIHQDAILLGSTFKEYCQQNSLDFYE</sequence>
<dbReference type="CDD" id="cd18793">
    <property type="entry name" value="SF2_C_SNF"/>
    <property type="match status" value="1"/>
</dbReference>
<evidence type="ECO:0000256" key="4">
    <source>
        <dbReference type="ARBA" id="ARBA00023117"/>
    </source>
</evidence>
<dbReference type="GO" id="GO:0005524">
    <property type="term" value="F:ATP binding"/>
    <property type="evidence" value="ECO:0007669"/>
    <property type="project" value="InterPro"/>
</dbReference>
<dbReference type="CDD" id="cd04369">
    <property type="entry name" value="Bromodomain"/>
    <property type="match status" value="1"/>
</dbReference>
<evidence type="ECO:0000256" key="5">
    <source>
        <dbReference type="ARBA" id="ARBA00023159"/>
    </source>
</evidence>
<dbReference type="InterPro" id="IPR001650">
    <property type="entry name" value="Helicase_C-like"/>
</dbReference>
<evidence type="ECO:0000259" key="13">
    <source>
        <dbReference type="PROSITE" id="PS51204"/>
    </source>
</evidence>
<dbReference type="EMBL" id="JWZT01000510">
    <property type="protein sequence ID" value="KII74173.1"/>
    <property type="molecule type" value="Genomic_DNA"/>
</dbReference>
<evidence type="ECO:0000256" key="9">
    <source>
        <dbReference type="SAM" id="MobiDB-lite"/>
    </source>
</evidence>
<dbReference type="PROSITE" id="PS51204">
    <property type="entry name" value="HSA"/>
    <property type="match status" value="1"/>
</dbReference>
<dbReference type="PROSITE" id="PS50014">
    <property type="entry name" value="BROMODOMAIN_2"/>
    <property type="match status" value="1"/>
</dbReference>
<dbReference type="OMA" id="VNYISHT"/>
<evidence type="ECO:0000313" key="14">
    <source>
        <dbReference type="EMBL" id="KII74173.1"/>
    </source>
</evidence>
<feature type="region of interest" description="Disordered" evidence="9">
    <location>
        <begin position="987"/>
        <end position="1030"/>
    </location>
</feature>
<dbReference type="SUPFAM" id="SSF52540">
    <property type="entry name" value="P-loop containing nucleoside triphosphate hydrolases"/>
    <property type="match status" value="2"/>
</dbReference>
<evidence type="ECO:0000256" key="7">
    <source>
        <dbReference type="ARBA" id="ARBA00023242"/>
    </source>
</evidence>
<dbReference type="OrthoDB" id="6017at2759"/>
<dbReference type="GO" id="GO:0005634">
    <property type="term" value="C:nucleus"/>
    <property type="evidence" value="ECO:0007669"/>
    <property type="project" value="UniProtKB-SubCell"/>
</dbReference>
<dbReference type="InterPro" id="IPR014012">
    <property type="entry name" value="HSA_dom"/>
</dbReference>
<dbReference type="Pfam" id="PF00439">
    <property type="entry name" value="Bromodomain"/>
    <property type="match status" value="1"/>
</dbReference>
<evidence type="ECO:0000259" key="12">
    <source>
        <dbReference type="PROSITE" id="PS51194"/>
    </source>
</evidence>
<dbReference type="SMART" id="SM00573">
    <property type="entry name" value="HSA"/>
    <property type="match status" value="1"/>
</dbReference>
<dbReference type="Pfam" id="PF00271">
    <property type="entry name" value="Helicase_C"/>
    <property type="match status" value="1"/>
</dbReference>
<feature type="domain" description="Bromo" evidence="10">
    <location>
        <begin position="1063"/>
        <end position="1127"/>
    </location>
</feature>
<evidence type="ECO:0000259" key="10">
    <source>
        <dbReference type="PROSITE" id="PS50014"/>
    </source>
</evidence>
<dbReference type="Gene3D" id="1.20.920.10">
    <property type="entry name" value="Bromodomain-like"/>
    <property type="match status" value="1"/>
</dbReference>
<dbReference type="Pfam" id="PF00176">
    <property type="entry name" value="SNF2-rel_dom"/>
    <property type="match status" value="1"/>
</dbReference>
<evidence type="ECO:0000313" key="15">
    <source>
        <dbReference type="Proteomes" id="UP000031668"/>
    </source>
</evidence>
<dbReference type="PRINTS" id="PR00503">
    <property type="entry name" value="BROMODOMAIN"/>
</dbReference>
<dbReference type="Gene3D" id="1.20.5.170">
    <property type="match status" value="1"/>
</dbReference>
<evidence type="ECO:0000256" key="1">
    <source>
        <dbReference type="ARBA" id="ARBA00004123"/>
    </source>
</evidence>
<dbReference type="InterPro" id="IPR049730">
    <property type="entry name" value="SNF2/RAD54-like_C"/>
</dbReference>
<protein>
    <submittedName>
        <fullName evidence="14">Putative global transcription activator SNF2L2</fullName>
    </submittedName>
</protein>
<dbReference type="CDD" id="cd17996">
    <property type="entry name" value="DEXHc_SMARCA2_SMARCA4"/>
    <property type="match status" value="1"/>
</dbReference>
<dbReference type="SMART" id="SM00297">
    <property type="entry name" value="BROMO"/>
    <property type="match status" value="1"/>
</dbReference>
<proteinExistence type="predicted"/>
<name>A0A0C2JXG8_THEKT</name>
<dbReference type="InterPro" id="IPR027417">
    <property type="entry name" value="P-loop_NTPase"/>
</dbReference>
<comment type="subcellular location">
    <subcellularLocation>
        <location evidence="1">Nucleus</location>
    </subcellularLocation>
</comment>
<dbReference type="SMART" id="SM00490">
    <property type="entry name" value="HELICc"/>
    <property type="match status" value="1"/>
</dbReference>
<dbReference type="Gene3D" id="3.40.50.300">
    <property type="entry name" value="P-loop containing nucleotide triphosphate hydrolases"/>
    <property type="match status" value="1"/>
</dbReference>
<dbReference type="GO" id="GO:0016787">
    <property type="term" value="F:hydrolase activity"/>
    <property type="evidence" value="ECO:0007669"/>
    <property type="project" value="UniProtKB-KW"/>
</dbReference>
<feature type="domain" description="HSA" evidence="13">
    <location>
        <begin position="237"/>
        <end position="310"/>
    </location>
</feature>
<accession>A0A0C2JXG8</accession>
<dbReference type="InterPro" id="IPR036427">
    <property type="entry name" value="Bromodomain-like_sf"/>
</dbReference>
<dbReference type="Gene3D" id="3.40.50.10810">
    <property type="entry name" value="Tandem AAA-ATPase domain"/>
    <property type="match status" value="1"/>
</dbReference>
<dbReference type="SMART" id="SM00487">
    <property type="entry name" value="DEXDc"/>
    <property type="match status" value="1"/>
</dbReference>
<evidence type="ECO:0000256" key="8">
    <source>
        <dbReference type="PROSITE-ProRule" id="PRU00035"/>
    </source>
</evidence>
<dbReference type="SUPFAM" id="SSF47370">
    <property type="entry name" value="Bromodomain"/>
    <property type="match status" value="1"/>
</dbReference>
<evidence type="ECO:0000259" key="11">
    <source>
        <dbReference type="PROSITE" id="PS51192"/>
    </source>
</evidence>
<dbReference type="PROSITE" id="PS51194">
    <property type="entry name" value="HELICASE_CTER"/>
    <property type="match status" value="1"/>
</dbReference>
<gene>
    <name evidence="14" type="ORF">RF11_00546</name>
</gene>
<keyword evidence="6" id="KW-0804">Transcription</keyword>
<dbReference type="InterPro" id="IPR001487">
    <property type="entry name" value="Bromodomain"/>
</dbReference>
<evidence type="ECO:0000256" key="3">
    <source>
        <dbReference type="ARBA" id="ARBA00023015"/>
    </source>
</evidence>
<keyword evidence="4 8" id="KW-0103">Bromodomain</keyword>
<dbReference type="FunFam" id="3.40.50.10810:FF:000008">
    <property type="entry name" value="Chromatin structure-remodeling complex subunit snf21"/>
    <property type="match status" value="1"/>
</dbReference>
<feature type="domain" description="Helicase C-terminal" evidence="12">
    <location>
        <begin position="750"/>
        <end position="912"/>
    </location>
</feature>
<dbReference type="InterPro" id="IPR038718">
    <property type="entry name" value="SNF2-like_sf"/>
</dbReference>
<organism evidence="14 15">
    <name type="scientific">Thelohanellus kitauei</name>
    <name type="common">Myxosporean</name>
    <dbReference type="NCBI Taxonomy" id="669202"/>
    <lineage>
        <taxon>Eukaryota</taxon>
        <taxon>Metazoa</taxon>
        <taxon>Cnidaria</taxon>
        <taxon>Myxozoa</taxon>
        <taxon>Myxosporea</taxon>
        <taxon>Bivalvulida</taxon>
        <taxon>Platysporina</taxon>
        <taxon>Myxobolidae</taxon>
        <taxon>Thelohanellus</taxon>
    </lineage>
</organism>
<keyword evidence="3" id="KW-0805">Transcription regulation</keyword>
<dbReference type="InterPro" id="IPR014001">
    <property type="entry name" value="Helicase_ATP-bd"/>
</dbReference>
<evidence type="ECO:0000256" key="6">
    <source>
        <dbReference type="ARBA" id="ARBA00023163"/>
    </source>
</evidence>
<dbReference type="Proteomes" id="UP000031668">
    <property type="component" value="Unassembled WGS sequence"/>
</dbReference>
<dbReference type="FunFam" id="3.40.50.300:FF:003020">
    <property type="entry name" value="SNF2-related domain-containing protein"/>
    <property type="match status" value="1"/>
</dbReference>
<dbReference type="AlphaFoldDB" id="A0A0C2JXG8"/>
<dbReference type="InterPro" id="IPR000330">
    <property type="entry name" value="SNF2_N"/>
</dbReference>
<feature type="compositionally biased region" description="Polar residues" evidence="9">
    <location>
        <begin position="987"/>
        <end position="1004"/>
    </location>
</feature>
<keyword evidence="2" id="KW-0378">Hydrolase</keyword>
<evidence type="ECO:0000256" key="2">
    <source>
        <dbReference type="ARBA" id="ARBA00022801"/>
    </source>
</evidence>
<comment type="caution">
    <text evidence="14">The sequence shown here is derived from an EMBL/GenBank/DDBJ whole genome shotgun (WGS) entry which is preliminary data.</text>
</comment>